<reference evidence="1" key="1">
    <citation type="journal article" date="2021" name="Proc. Natl. Acad. Sci. U.S.A.">
        <title>A Catalog of Tens of Thousands of Viruses from Human Metagenomes Reveals Hidden Associations with Chronic Diseases.</title>
        <authorList>
            <person name="Tisza M.J."/>
            <person name="Buck C.B."/>
        </authorList>
    </citation>
    <scope>NUCLEOTIDE SEQUENCE</scope>
    <source>
        <strain evidence="1">Cthu813</strain>
    </source>
</reference>
<accession>A0A8S5VI91</accession>
<sequence length="193" mass="21200">MDETKQRKKLEPVISGGAEIKKNTDPTVLVGKFLSDGIKTAGKSMIGDVLFPQCKLAVYNALINGLNVLFWGPGGQKKPISTTGLGTRINYSGNGGVKSIGQNQAAKNQSTGVLDPEDVTFETRIDAQTVYDSMIDIIGQYDRVSLAEFLELAKVPNDNFTYQKYGWAMLPPADIRRLGNGRYYIRLPKLQLI</sequence>
<proteinExistence type="predicted"/>
<protein>
    <submittedName>
        <fullName evidence="1">Uncharacterized protein</fullName>
    </submittedName>
</protein>
<organism evidence="1">
    <name type="scientific">Siphoviridae sp. cthu813</name>
    <dbReference type="NCBI Taxonomy" id="2825618"/>
    <lineage>
        <taxon>Viruses</taxon>
        <taxon>Duplodnaviria</taxon>
        <taxon>Heunggongvirae</taxon>
        <taxon>Uroviricota</taxon>
        <taxon>Caudoviricetes</taxon>
    </lineage>
</organism>
<name>A0A8S5VI91_9CAUD</name>
<dbReference type="EMBL" id="BK016270">
    <property type="protein sequence ID" value="DAG06400.1"/>
    <property type="molecule type" value="Genomic_DNA"/>
</dbReference>
<evidence type="ECO:0000313" key="1">
    <source>
        <dbReference type="EMBL" id="DAG06400.1"/>
    </source>
</evidence>